<proteinExistence type="predicted"/>
<dbReference type="Gene3D" id="1.20.1280.50">
    <property type="match status" value="1"/>
</dbReference>
<comment type="caution">
    <text evidence="2">The sequence shown here is derived from an EMBL/GenBank/DDBJ whole genome shotgun (WGS) entry which is preliminary data.</text>
</comment>
<protein>
    <recommendedName>
        <fullName evidence="1">F-box domain-containing protein</fullName>
    </recommendedName>
</protein>
<sequence length="555" mass="65585">MIKNYVLNNGQFFLVDYFKSWNIQQQKCYICSVIERCQPNELCSILDDIYLIFRQDLIMENNVENFSKLCRMNQDVKITIRNRRKSKKKSTTRFLTPNKSTKFTQIFCFQLLYSEYNEKLNNKVFKSKVVSLKSILPIDELNSVSDSENDSNLGFNSISAGPIWSNLNECSDVFQLNLIKYIEKVKKQEKNLEKGKNKKSYGRWKGHGRDNSVLKRNNSHNLNKDLYSFTCNTNDASKRILTLLNVSTNCYPIHSVICASLEQNEENRTFFNQMNFLNRKLNRIIIKELIKEITPHFYLLQFLSIKIISRLIYLNRMDYLSNNIINKIINNLNYKDFCSFMQTNKRFHSICRNNTFWKQATIQLIELTCPLLIKNGINEKDLNRINNVNSDFWNKLNKTVLNNIKSLNLQPQHRLKIKINPPSTINVEQCEDYNNIKLISDENDTFEKNEKKTKLLHENHIPTLDKSVRVKFLNFEDSHKSNKMYVNLHMSQYYSETEFDLNQPFQNDYNENSSIQNKKINSLTDNENVTESETEIDQFMDIRTKLESNQDVLVI</sequence>
<dbReference type="Pfam" id="PF00646">
    <property type="entry name" value="F-box"/>
    <property type="match status" value="1"/>
</dbReference>
<dbReference type="SUPFAM" id="SSF81383">
    <property type="entry name" value="F-box domain"/>
    <property type="match status" value="1"/>
</dbReference>
<dbReference type="EMBL" id="LWCA01001239">
    <property type="protein sequence ID" value="OAF65563.1"/>
    <property type="molecule type" value="Genomic_DNA"/>
</dbReference>
<dbReference type="Proteomes" id="UP000078046">
    <property type="component" value="Unassembled WGS sequence"/>
</dbReference>
<dbReference type="SMART" id="SM00256">
    <property type="entry name" value="FBOX"/>
    <property type="match status" value="1"/>
</dbReference>
<dbReference type="InterPro" id="IPR036047">
    <property type="entry name" value="F-box-like_dom_sf"/>
</dbReference>
<dbReference type="AlphaFoldDB" id="A0A177AW05"/>
<evidence type="ECO:0000313" key="2">
    <source>
        <dbReference type="EMBL" id="OAF65563.1"/>
    </source>
</evidence>
<dbReference type="PROSITE" id="PS50181">
    <property type="entry name" value="FBOX"/>
    <property type="match status" value="1"/>
</dbReference>
<accession>A0A177AW05</accession>
<keyword evidence="3" id="KW-1185">Reference proteome</keyword>
<feature type="domain" description="F-box" evidence="1">
    <location>
        <begin position="314"/>
        <end position="360"/>
    </location>
</feature>
<organism evidence="2 3">
    <name type="scientific">Intoshia linei</name>
    <dbReference type="NCBI Taxonomy" id="1819745"/>
    <lineage>
        <taxon>Eukaryota</taxon>
        <taxon>Metazoa</taxon>
        <taxon>Spiralia</taxon>
        <taxon>Lophotrochozoa</taxon>
        <taxon>Mesozoa</taxon>
        <taxon>Orthonectida</taxon>
        <taxon>Rhopaluridae</taxon>
        <taxon>Intoshia</taxon>
    </lineage>
</organism>
<name>A0A177AW05_9BILA</name>
<evidence type="ECO:0000259" key="1">
    <source>
        <dbReference type="PROSITE" id="PS50181"/>
    </source>
</evidence>
<gene>
    <name evidence="2" type="ORF">A3Q56_06511</name>
</gene>
<dbReference type="InterPro" id="IPR001810">
    <property type="entry name" value="F-box_dom"/>
</dbReference>
<evidence type="ECO:0000313" key="3">
    <source>
        <dbReference type="Proteomes" id="UP000078046"/>
    </source>
</evidence>
<reference evidence="2 3" key="1">
    <citation type="submission" date="2016-04" db="EMBL/GenBank/DDBJ databases">
        <title>The genome of Intoshia linei affirms orthonectids as highly simplified spiralians.</title>
        <authorList>
            <person name="Mikhailov K.V."/>
            <person name="Slusarev G.S."/>
            <person name="Nikitin M.A."/>
            <person name="Logacheva M.D."/>
            <person name="Penin A."/>
            <person name="Aleoshin V."/>
            <person name="Panchin Y.V."/>
        </authorList>
    </citation>
    <scope>NUCLEOTIDE SEQUENCE [LARGE SCALE GENOMIC DNA]</scope>
    <source>
        <strain evidence="2">Intl2013</strain>
        <tissue evidence="2">Whole animal</tissue>
    </source>
</reference>